<accession>A0A6N2STR6</accession>
<keyword evidence="2" id="KW-0677">Repeat</keyword>
<keyword evidence="3" id="KW-0012">Acyltransferase</keyword>
<dbReference type="RefSeq" id="WP_412110014.1">
    <property type="nucleotide sequence ID" value="NZ_CACRST010000011.1"/>
</dbReference>
<evidence type="ECO:0000256" key="1">
    <source>
        <dbReference type="ARBA" id="ARBA00022679"/>
    </source>
</evidence>
<dbReference type="InterPro" id="IPR051159">
    <property type="entry name" value="Hexapeptide_acetyltransf"/>
</dbReference>
<dbReference type="CDD" id="cd04647">
    <property type="entry name" value="LbH_MAT_like"/>
    <property type="match status" value="1"/>
</dbReference>
<protein>
    <submittedName>
        <fullName evidence="3">Galactoside O-acetyltransferase</fullName>
        <ecNumber evidence="3">2.3.1.18</ecNumber>
    </submittedName>
</protein>
<dbReference type="InterPro" id="IPR001451">
    <property type="entry name" value="Hexapep"/>
</dbReference>
<dbReference type="PROSITE" id="PS00101">
    <property type="entry name" value="HEXAPEP_TRANSFERASES"/>
    <property type="match status" value="1"/>
</dbReference>
<reference evidence="3" key="1">
    <citation type="submission" date="2019-11" db="EMBL/GenBank/DDBJ databases">
        <authorList>
            <person name="Feng L."/>
        </authorList>
    </citation>
    <scope>NUCLEOTIDE SEQUENCE</scope>
    <source>
        <strain evidence="3">BgluceraseaLFYP119</strain>
    </source>
</reference>
<evidence type="ECO:0000256" key="2">
    <source>
        <dbReference type="ARBA" id="ARBA00022737"/>
    </source>
</evidence>
<dbReference type="SUPFAM" id="SSF51161">
    <property type="entry name" value="Trimeric LpxA-like enzymes"/>
    <property type="match status" value="1"/>
</dbReference>
<dbReference type="AlphaFoldDB" id="A0A6N2STR6"/>
<dbReference type="InterPro" id="IPR018357">
    <property type="entry name" value="Hexapep_transf_CS"/>
</dbReference>
<dbReference type="Gene3D" id="2.160.10.10">
    <property type="entry name" value="Hexapeptide repeat proteins"/>
    <property type="match status" value="1"/>
</dbReference>
<dbReference type="PANTHER" id="PTHR23416">
    <property type="entry name" value="SIALIC ACID SYNTHASE-RELATED"/>
    <property type="match status" value="1"/>
</dbReference>
<dbReference type="EC" id="2.3.1.18" evidence="3"/>
<gene>
    <name evidence="3" type="primary">lacA</name>
    <name evidence="3" type="ORF">BGLFYP119_01299</name>
</gene>
<keyword evidence="1 3" id="KW-0808">Transferase</keyword>
<dbReference type="GO" id="GO:0008870">
    <property type="term" value="F:galactoside O-acetyltransferase activity"/>
    <property type="evidence" value="ECO:0007669"/>
    <property type="project" value="UniProtKB-EC"/>
</dbReference>
<dbReference type="Pfam" id="PF00132">
    <property type="entry name" value="Hexapep"/>
    <property type="match status" value="1"/>
</dbReference>
<proteinExistence type="predicted"/>
<dbReference type="EMBL" id="CACRST010000011">
    <property type="protein sequence ID" value="VYS96927.1"/>
    <property type="molecule type" value="Genomic_DNA"/>
</dbReference>
<organism evidence="3">
    <name type="scientific">Blautia glucerasea</name>
    <dbReference type="NCBI Taxonomy" id="536633"/>
    <lineage>
        <taxon>Bacteria</taxon>
        <taxon>Bacillati</taxon>
        <taxon>Bacillota</taxon>
        <taxon>Clostridia</taxon>
        <taxon>Lachnospirales</taxon>
        <taxon>Lachnospiraceae</taxon>
        <taxon>Blautia</taxon>
    </lineage>
</organism>
<evidence type="ECO:0000313" key="3">
    <source>
        <dbReference type="EMBL" id="VYS96927.1"/>
    </source>
</evidence>
<dbReference type="InterPro" id="IPR011004">
    <property type="entry name" value="Trimer_LpxA-like_sf"/>
</dbReference>
<sequence>MKMYKIREIKELVQKLLFFCLPSSSSRIKYIKKHQVFDSVGENFFFQPRKLPSDPKFIRFHNNVSVAADVTFVNHDVLYLVLRNIDERQNSEHMGCIEVMDNVFIGLGTLILPNVRIGPNVVIAAGSVVTKDIPPNTVVAGVPAKIIGSFDDLKEKRLVESLENTRRNLSARDVARADFEWKRFMENRD</sequence>
<name>A0A6N2STR6_9FIRM</name>